<dbReference type="EMBL" id="SMBZ01000016">
    <property type="protein sequence ID" value="TCV14099.1"/>
    <property type="molecule type" value="Genomic_DNA"/>
</dbReference>
<organism evidence="8 9">
    <name type="scientific">Sphingobacterium alimentarium</name>
    <dbReference type="NCBI Taxonomy" id="797292"/>
    <lineage>
        <taxon>Bacteria</taxon>
        <taxon>Pseudomonadati</taxon>
        <taxon>Bacteroidota</taxon>
        <taxon>Sphingobacteriia</taxon>
        <taxon>Sphingobacteriales</taxon>
        <taxon>Sphingobacteriaceae</taxon>
        <taxon>Sphingobacterium</taxon>
    </lineage>
</organism>
<evidence type="ECO:0000313" key="9">
    <source>
        <dbReference type="Proteomes" id="UP000295197"/>
    </source>
</evidence>
<accession>A0A4R3VTK4</accession>
<keyword evidence="9" id="KW-1185">Reference proteome</keyword>
<feature type="transmembrane region" description="Helical" evidence="6">
    <location>
        <begin position="7"/>
        <end position="30"/>
    </location>
</feature>
<evidence type="ECO:0000256" key="6">
    <source>
        <dbReference type="SAM" id="Phobius"/>
    </source>
</evidence>
<protein>
    <submittedName>
        <fullName evidence="8">Uncharacterized protein DUF490</fullName>
    </submittedName>
</protein>
<dbReference type="InterPro" id="IPR008023">
    <property type="entry name" value="DUF748"/>
</dbReference>
<feature type="compositionally biased region" description="Polar residues" evidence="5">
    <location>
        <begin position="1725"/>
        <end position="1737"/>
    </location>
</feature>
<evidence type="ECO:0000256" key="3">
    <source>
        <dbReference type="ARBA" id="ARBA00022989"/>
    </source>
</evidence>
<evidence type="ECO:0000256" key="2">
    <source>
        <dbReference type="ARBA" id="ARBA00022692"/>
    </source>
</evidence>
<proteinExistence type="predicted"/>
<keyword evidence="2 6" id="KW-0812">Transmembrane</keyword>
<feature type="domain" description="Translocation and assembly module TamB C-terminal" evidence="7">
    <location>
        <begin position="1195"/>
        <end position="1635"/>
    </location>
</feature>
<comment type="caution">
    <text evidence="8">The sequence shown here is derived from an EMBL/GenBank/DDBJ whole genome shotgun (WGS) entry which is preliminary data.</text>
</comment>
<dbReference type="Pfam" id="PF05359">
    <property type="entry name" value="DUF748"/>
    <property type="match status" value="1"/>
</dbReference>
<feature type="compositionally biased region" description="Basic and acidic residues" evidence="5">
    <location>
        <begin position="1712"/>
        <end position="1724"/>
    </location>
</feature>
<feature type="region of interest" description="Disordered" evidence="5">
    <location>
        <begin position="1708"/>
        <end position="1760"/>
    </location>
</feature>
<sequence length="1760" mass="197056">MNRFTRVAVRIFLWVIGSIIALLLLLVFLVRLPAVQNYIAGKVSNYLENKIGTPVDIGYVNITFPKMLVLENVYFEDQTQDTLVSGEKIKVDIDMFKILKNTIEVQEIQLEGITAKIKRSAPDGNFNFDYIVKAFSSEKESTVTAPDTSSALIFKLDKIGLQRIHFVYTDDMIGTSADLRLNKFDTRVKTFDLASNMTFDLPNINIDGLTADVKQWAPMTESKEVKPEDFGITDATANTTSLLPNLGTETITLKNIFVKYEDASSAMKTKFDIKNLSANVDRIDLNEEVVKLKEVILDQSDSYVIFDPINKTKEPDTSSAPVNWVVSADKIAVDKTNFIFRDNNQARTKGFDYGNIGIKDLAGSIKSLYYSNDSISGAVQNLTAKDHSGLYLKQLQADFIYGNNGAVIENLLVQTPKTIIRDYIKITYPSLDAVSKYPQLVQVDARIRKSQIDMTDIKYFAPDLEQMDVMKPLMTRSFYIDGRVAGRLDDLNIPNIEFKTLDKTHIIASARIKGLPDTDKLVIDLNLKKLTTGKADLERLIAKSLLPQDMAFEYPNSISLTGTFKGGMNGFDTNMKLVTEKGNAAVDGYLTMGSRDTTYDAHISIDNFNIGHLLKQDSVLGIISADAQVKGRGLNPKTMDADVKGTINRFDAMGYGYHDINLDLMAQSGDIAGTINSTDPNIRFNANLAADMSATYPKVKLNMMIDSVNLQNLKLIDDNFRYHGKIDADFETADLNFLNGRLNITQSSIAYNEERYALDTISLIARADTSRNTLMLRSEFLRAHLVGQYKLTELGASMQDVLRVYYNPNNEPPKELKYDAQTFEFSATLSYSRFLKDFFPDIEKMSDITLDGSFNSQQKNIMAKLLAPSVIYGGTEISNLGMDIITVDSTLYYSALIDKIKVNQIELKNTVLSGQAVENNLDFGLWIKDKEDKDRYHLGARMGVEKGNYILSLLEDGLMLNYDTWSTSPSNQLSFGKDGIRAHDFLLSNAGQELRIQSQDSTLNSPIDILFNNFRIETLSDILESDDWHVGGGINGAATISRLDTKPVFVSDIEINKFYFGQDTVGTILLNVHNQKEDTYTADIRITENGNDVQLLGDYFAPINGKPSFKASLSLKPLKMKAIQAFSMGYLQNSEGDLSGVLDISGDLENPRIVGDLTFNQAKLNVAMLNADFLMDNQKISFTNQGLQFRQFLLRDGKGNEARLNGTILTKTYTDFDFNLNLTTNNFAVVNSTREDNDLFYGKLYATSNIRIRGNMDKPTIDGNVSANENTDFVFIVPNDNPGIAERDGVVKFVDKSDTARTNVFAKLDSLTTATRLQGMDLSLNLSTDRDAKFKIIIDEGSQDALNIQGVAELTTTIDASEKITMSGTFTVEDGNYSFSFGPIKKEFDFEKGSTITWNGDPLDARMDITALYKGRFPTLDLVANQVGTESANLYKQRIPFNVKLFLTGELFKPQVSFDIDLDENNAIVSQDVVSKVNNALVALRDDPAELNKQVFSLIIMGRFMSANPFESLSGGGGVEGIARSSVSSFLTSQLNNLASDLIKGVELDFNLQSEQDYLSGSAQNRTDLNIGLSKMLFDDRLKITIGSNFEVEGKTRPGEKPNNIAGDISLDYQLSKDGRYFARVYRKNQYQATLQGQFVETGIGFIINMNYNQFKELFMNEKALAEYTNTNNSDFRKRFNVERMETDSVYRDSVRLVIRDSMMKHNPTYRKRVEEQRQKEELNKSLQDSTNNTNDSIPKPSIKDTAIRNEDEERRSNEK</sequence>
<gene>
    <name evidence="8" type="ORF">EDC17_10162</name>
</gene>
<evidence type="ECO:0000256" key="1">
    <source>
        <dbReference type="ARBA" id="ARBA00004167"/>
    </source>
</evidence>
<feature type="compositionally biased region" description="Basic and acidic residues" evidence="5">
    <location>
        <begin position="1742"/>
        <end position="1760"/>
    </location>
</feature>
<comment type="subcellular location">
    <subcellularLocation>
        <location evidence="1">Membrane</location>
        <topology evidence="1">Single-pass membrane protein</topology>
    </subcellularLocation>
</comment>
<evidence type="ECO:0000256" key="4">
    <source>
        <dbReference type="ARBA" id="ARBA00023136"/>
    </source>
</evidence>
<keyword evidence="3 6" id="KW-1133">Transmembrane helix</keyword>
<dbReference type="InterPro" id="IPR007452">
    <property type="entry name" value="TamB_C"/>
</dbReference>
<dbReference type="Pfam" id="PF04357">
    <property type="entry name" value="TamB"/>
    <property type="match status" value="1"/>
</dbReference>
<dbReference type="PANTHER" id="PTHR36985:SF1">
    <property type="entry name" value="TRANSLOCATION AND ASSEMBLY MODULE SUBUNIT TAMB"/>
    <property type="match status" value="1"/>
</dbReference>
<keyword evidence="4 6" id="KW-0472">Membrane</keyword>
<dbReference type="PANTHER" id="PTHR36985">
    <property type="entry name" value="TRANSLOCATION AND ASSEMBLY MODULE SUBUNIT TAMB"/>
    <property type="match status" value="1"/>
</dbReference>
<evidence type="ECO:0000313" key="8">
    <source>
        <dbReference type="EMBL" id="TCV14099.1"/>
    </source>
</evidence>
<evidence type="ECO:0000256" key="5">
    <source>
        <dbReference type="SAM" id="MobiDB-lite"/>
    </source>
</evidence>
<dbReference type="GO" id="GO:0005886">
    <property type="term" value="C:plasma membrane"/>
    <property type="evidence" value="ECO:0007669"/>
    <property type="project" value="InterPro"/>
</dbReference>
<dbReference type="Proteomes" id="UP000295197">
    <property type="component" value="Unassembled WGS sequence"/>
</dbReference>
<dbReference type="GO" id="GO:0009306">
    <property type="term" value="P:protein secretion"/>
    <property type="evidence" value="ECO:0007669"/>
    <property type="project" value="InterPro"/>
</dbReference>
<dbReference type="OrthoDB" id="9811276at2"/>
<dbReference type="RefSeq" id="WP_132777460.1">
    <property type="nucleotide sequence ID" value="NZ_SMBZ01000016.1"/>
</dbReference>
<name>A0A4R3VTK4_9SPHI</name>
<evidence type="ECO:0000259" key="7">
    <source>
        <dbReference type="Pfam" id="PF04357"/>
    </source>
</evidence>
<reference evidence="8 9" key="1">
    <citation type="submission" date="2019-03" db="EMBL/GenBank/DDBJ databases">
        <title>Genomic Encyclopedia of Type Strains, Phase IV (KMG-IV): sequencing the most valuable type-strain genomes for metagenomic binning, comparative biology and taxonomic classification.</title>
        <authorList>
            <person name="Goeker M."/>
        </authorList>
    </citation>
    <scope>NUCLEOTIDE SEQUENCE [LARGE SCALE GENOMIC DNA]</scope>
    <source>
        <strain evidence="8 9">DSM 22362</strain>
    </source>
</reference>